<evidence type="ECO:0000313" key="19">
    <source>
        <dbReference type="Proteomes" id="UP000824261"/>
    </source>
</evidence>
<dbReference type="GO" id="GO:0046983">
    <property type="term" value="F:protein dimerization activity"/>
    <property type="evidence" value="ECO:0007669"/>
    <property type="project" value="InterPro"/>
</dbReference>
<protein>
    <recommendedName>
        <fullName evidence="6 15">Aspartate-semialdehyde dehydrogenase</fullName>
        <shortName evidence="15">ASA dehydrogenase</shortName>
        <shortName evidence="15">ASADH</shortName>
        <ecNumber evidence="6 15">1.2.1.11</ecNumber>
    </recommendedName>
    <alternativeName>
        <fullName evidence="15">Aspartate-beta-semialdehyde dehydrogenase</fullName>
    </alternativeName>
</protein>
<comment type="catalytic activity">
    <reaction evidence="14 15">
        <text>L-aspartate 4-semialdehyde + phosphate + NADP(+) = 4-phospho-L-aspartate + NADPH + H(+)</text>
        <dbReference type="Rhea" id="RHEA:24284"/>
        <dbReference type="ChEBI" id="CHEBI:15378"/>
        <dbReference type="ChEBI" id="CHEBI:43474"/>
        <dbReference type="ChEBI" id="CHEBI:57535"/>
        <dbReference type="ChEBI" id="CHEBI:57783"/>
        <dbReference type="ChEBI" id="CHEBI:58349"/>
        <dbReference type="ChEBI" id="CHEBI:537519"/>
        <dbReference type="EC" id="1.2.1.11"/>
    </reaction>
</comment>
<feature type="domain" description="Semialdehyde dehydrogenase NAD-binding" evidence="17">
    <location>
        <begin position="12"/>
        <end position="133"/>
    </location>
</feature>
<dbReference type="EC" id="1.2.1.11" evidence="6 15"/>
<keyword evidence="7 15" id="KW-0028">Amino-acid biosynthesis</keyword>
<dbReference type="GO" id="GO:0009088">
    <property type="term" value="P:threonine biosynthetic process"/>
    <property type="evidence" value="ECO:0007669"/>
    <property type="project" value="UniProtKB-UniRule"/>
</dbReference>
<dbReference type="Gene3D" id="3.30.360.10">
    <property type="entry name" value="Dihydrodipicolinate Reductase, domain 2"/>
    <property type="match status" value="1"/>
</dbReference>
<evidence type="ECO:0000256" key="14">
    <source>
        <dbReference type="ARBA" id="ARBA00047891"/>
    </source>
</evidence>
<proteinExistence type="inferred from homology"/>
<dbReference type="GO" id="GO:0004073">
    <property type="term" value="F:aspartate-semialdehyde dehydrogenase activity"/>
    <property type="evidence" value="ECO:0007669"/>
    <property type="project" value="UniProtKB-UniRule"/>
</dbReference>
<keyword evidence="12 15" id="KW-0457">Lysine biosynthesis</keyword>
<evidence type="ECO:0000256" key="13">
    <source>
        <dbReference type="ARBA" id="ARBA00023167"/>
    </source>
</evidence>
<dbReference type="InterPro" id="IPR000534">
    <property type="entry name" value="Semialdehyde_DH_NAD-bd"/>
</dbReference>
<keyword evidence="8 15" id="KW-0791">Threonine biosynthesis</keyword>
<evidence type="ECO:0000256" key="8">
    <source>
        <dbReference type="ARBA" id="ARBA00022697"/>
    </source>
</evidence>
<dbReference type="AlphaFoldDB" id="A0A9D0ZZ65"/>
<dbReference type="SUPFAM" id="SSF55347">
    <property type="entry name" value="Glyceraldehyde-3-phosphate dehydrogenase-like, C-terminal domain"/>
    <property type="match status" value="1"/>
</dbReference>
<feature type="binding site" evidence="15">
    <location>
        <begin position="172"/>
        <end position="173"/>
    </location>
    <ligand>
        <name>NADP(+)</name>
        <dbReference type="ChEBI" id="CHEBI:58349"/>
    </ligand>
</feature>
<evidence type="ECO:0000256" key="12">
    <source>
        <dbReference type="ARBA" id="ARBA00023154"/>
    </source>
</evidence>
<dbReference type="PANTHER" id="PTHR46278">
    <property type="entry name" value="DEHYDROGENASE, PUTATIVE-RELATED"/>
    <property type="match status" value="1"/>
</dbReference>
<feature type="active site" description="Acyl-thioester intermediate" evidence="15 16">
    <location>
        <position position="142"/>
    </location>
</feature>
<dbReference type="SUPFAM" id="SSF51735">
    <property type="entry name" value="NAD(P)-binding Rossmann-fold domains"/>
    <property type="match status" value="1"/>
</dbReference>
<dbReference type="InterPro" id="IPR012280">
    <property type="entry name" value="Semialdhyde_DH_dimer_dom"/>
</dbReference>
<comment type="subunit">
    <text evidence="5 15">Homodimer.</text>
</comment>
<keyword evidence="13 15" id="KW-0486">Methionine biosynthesis</keyword>
<comment type="pathway">
    <text evidence="2 15">Amino-acid biosynthesis; L-lysine biosynthesis via DAP pathway; (S)-tetrahydrodipicolinate from L-aspartate: step 2/4.</text>
</comment>
<feature type="binding site" evidence="15">
    <location>
        <begin position="19"/>
        <end position="22"/>
    </location>
    <ligand>
        <name>NADP(+)</name>
        <dbReference type="ChEBI" id="CHEBI:58349"/>
    </ligand>
</feature>
<feature type="binding site" evidence="15">
    <location>
        <position position="251"/>
    </location>
    <ligand>
        <name>substrate</name>
    </ligand>
</feature>
<dbReference type="InterPro" id="IPR036291">
    <property type="entry name" value="NAD(P)-bd_dom_sf"/>
</dbReference>
<reference evidence="18" key="2">
    <citation type="journal article" date="2021" name="PeerJ">
        <title>Extensive microbial diversity within the chicken gut microbiome revealed by metagenomics and culture.</title>
        <authorList>
            <person name="Gilroy R."/>
            <person name="Ravi A."/>
            <person name="Getino M."/>
            <person name="Pursley I."/>
            <person name="Horton D.L."/>
            <person name="Alikhan N.F."/>
            <person name="Baker D."/>
            <person name="Gharbi K."/>
            <person name="Hall N."/>
            <person name="Watson M."/>
            <person name="Adriaenssens E.M."/>
            <person name="Foster-Nyarko E."/>
            <person name="Jarju S."/>
            <person name="Secka A."/>
            <person name="Antonio M."/>
            <person name="Oren A."/>
            <person name="Chaudhuri R.R."/>
            <person name="La Ragione R."/>
            <person name="Hildebrand F."/>
            <person name="Pallen M.J."/>
        </authorList>
    </citation>
    <scope>NUCLEOTIDE SEQUENCE</scope>
    <source>
        <strain evidence="18">ChiGjej1B1-2707</strain>
    </source>
</reference>
<feature type="active site" description="Proton acceptor" evidence="15 16">
    <location>
        <position position="258"/>
    </location>
</feature>
<sequence>MTWSKKLPENPVVAVAGATGAVGKEFLQVLHDVDFPASEVRALASARSAGKKLPFLGCGQVPAGELTVQEMTPEAFEGVDIALFSAGASVSKEMREAVVNAGAVMIDNSSAFRMDEDVPLVVPEVNPAAAFEHNGVIANPNCSTIQMVVALKPLYDIAPIARVVVSTYQAASGAGAPAMEELYSQTSEYLDGKRGKELTVSAFQHQIAYNCIPHIDKFLEDDSTKEEWKMVVETKKIMGDDNIKVAATCVRVPVLRCHGEAVNVEFASEVSVEAARAALKAAPGITVLDDPANNVYPMPGLLAGTDDTYVGRLRKDPTVEHGLAMWVVADQIRKGAALNAVQIAQLLMRGND</sequence>
<evidence type="ECO:0000256" key="7">
    <source>
        <dbReference type="ARBA" id="ARBA00022605"/>
    </source>
</evidence>
<dbReference type="SMART" id="SM00859">
    <property type="entry name" value="Semialdhyde_dh"/>
    <property type="match status" value="1"/>
</dbReference>
<evidence type="ECO:0000256" key="16">
    <source>
        <dbReference type="PIRSR" id="PIRSR000148-1"/>
    </source>
</evidence>
<comment type="caution">
    <text evidence="15">Lacks conserved residue(s) required for the propagation of feature annotation.</text>
</comment>
<evidence type="ECO:0000256" key="11">
    <source>
        <dbReference type="ARBA" id="ARBA00023002"/>
    </source>
</evidence>
<dbReference type="GO" id="GO:0009097">
    <property type="term" value="P:isoleucine biosynthetic process"/>
    <property type="evidence" value="ECO:0007669"/>
    <property type="project" value="UniProtKB-UniRule"/>
</dbReference>
<evidence type="ECO:0000256" key="1">
    <source>
        <dbReference type="ARBA" id="ARBA00005021"/>
    </source>
</evidence>
<dbReference type="PANTHER" id="PTHR46278:SF2">
    <property type="entry name" value="ASPARTATE-SEMIALDEHYDE DEHYDROGENASE"/>
    <property type="match status" value="1"/>
</dbReference>
<accession>A0A9D0ZZ65</accession>
<dbReference type="CDD" id="cd18131">
    <property type="entry name" value="ASADH_C_bac_euk_like"/>
    <property type="match status" value="1"/>
</dbReference>
<dbReference type="InterPro" id="IPR012080">
    <property type="entry name" value="Asp_semialdehyde_DH"/>
</dbReference>
<dbReference type="InterPro" id="IPR005986">
    <property type="entry name" value="Asp_semialdehyde_DH_beta"/>
</dbReference>
<evidence type="ECO:0000256" key="6">
    <source>
        <dbReference type="ARBA" id="ARBA00013120"/>
    </source>
</evidence>
<dbReference type="GO" id="GO:0019877">
    <property type="term" value="P:diaminopimelate biosynthetic process"/>
    <property type="evidence" value="ECO:0007669"/>
    <property type="project" value="UniProtKB-UniRule"/>
</dbReference>
<keyword evidence="9 15" id="KW-0521">NADP</keyword>
<dbReference type="GO" id="GO:0009089">
    <property type="term" value="P:lysine biosynthetic process via diaminopimelate"/>
    <property type="evidence" value="ECO:0007669"/>
    <property type="project" value="UniProtKB-UniRule"/>
</dbReference>
<comment type="similarity">
    <text evidence="4 15">Belongs to the aspartate-semialdehyde dehydrogenase family.</text>
</comment>
<evidence type="ECO:0000259" key="17">
    <source>
        <dbReference type="SMART" id="SM00859"/>
    </source>
</evidence>
<dbReference type="CDD" id="cd02316">
    <property type="entry name" value="VcASADH2_like_N"/>
    <property type="match status" value="1"/>
</dbReference>
<dbReference type="Pfam" id="PF01118">
    <property type="entry name" value="Semialdhyde_dh"/>
    <property type="match status" value="1"/>
</dbReference>
<comment type="caution">
    <text evidence="18">The sequence shown here is derived from an EMBL/GenBank/DDBJ whole genome shotgun (WGS) entry which is preliminary data.</text>
</comment>
<evidence type="ECO:0000256" key="5">
    <source>
        <dbReference type="ARBA" id="ARBA00011738"/>
    </source>
</evidence>
<evidence type="ECO:0000256" key="15">
    <source>
        <dbReference type="HAMAP-Rule" id="MF_02121"/>
    </source>
</evidence>
<dbReference type="Pfam" id="PF02774">
    <property type="entry name" value="Semialdhyde_dhC"/>
    <property type="match status" value="1"/>
</dbReference>
<dbReference type="NCBIfam" id="NF011456">
    <property type="entry name" value="PRK14874.1"/>
    <property type="match status" value="1"/>
</dbReference>
<name>A0A9D0ZZ65_9ACTN</name>
<reference evidence="18" key="1">
    <citation type="submission" date="2020-10" db="EMBL/GenBank/DDBJ databases">
        <authorList>
            <person name="Gilroy R."/>
        </authorList>
    </citation>
    <scope>NUCLEOTIDE SEQUENCE</scope>
    <source>
        <strain evidence="18">ChiGjej1B1-2707</strain>
    </source>
</reference>
<evidence type="ECO:0000313" key="18">
    <source>
        <dbReference type="EMBL" id="HIR01320.1"/>
    </source>
</evidence>
<evidence type="ECO:0000256" key="3">
    <source>
        <dbReference type="ARBA" id="ARBA00005097"/>
    </source>
</evidence>
<dbReference type="HAMAP" id="MF_02121">
    <property type="entry name" value="ASADH"/>
    <property type="match status" value="1"/>
</dbReference>
<comment type="pathway">
    <text evidence="1 15">Amino-acid biosynthesis; L-methionine biosynthesis via de novo pathway; L-homoserine from L-aspartate: step 2/3.</text>
</comment>
<feature type="binding site" evidence="15">
    <location>
        <position position="169"/>
    </location>
    <ligand>
        <name>substrate</name>
    </ligand>
</feature>
<dbReference type="Gene3D" id="3.40.50.720">
    <property type="entry name" value="NAD(P)-binding Rossmann-like Domain"/>
    <property type="match status" value="1"/>
</dbReference>
<dbReference type="GO" id="GO:0050661">
    <property type="term" value="F:NADP binding"/>
    <property type="evidence" value="ECO:0007669"/>
    <property type="project" value="UniProtKB-UniRule"/>
</dbReference>
<comment type="function">
    <text evidence="15">Catalyzes the NADPH-dependent formation of L-aspartate-semialdehyde (L-ASA) by the reductive dephosphorylation of L-aspartyl-4-phosphate.</text>
</comment>
<evidence type="ECO:0000256" key="9">
    <source>
        <dbReference type="ARBA" id="ARBA00022857"/>
    </source>
</evidence>
<dbReference type="GO" id="GO:0051287">
    <property type="term" value="F:NAD binding"/>
    <property type="evidence" value="ECO:0007669"/>
    <property type="project" value="InterPro"/>
</dbReference>
<feature type="binding site" evidence="15">
    <location>
        <position position="113"/>
    </location>
    <ligand>
        <name>phosphate</name>
        <dbReference type="ChEBI" id="CHEBI:43474"/>
    </ligand>
</feature>
<dbReference type="GO" id="GO:0071266">
    <property type="term" value="P:'de novo' L-methionine biosynthetic process"/>
    <property type="evidence" value="ECO:0007669"/>
    <property type="project" value="UniProtKB-UniRule"/>
</dbReference>
<gene>
    <name evidence="15" type="primary">asd</name>
    <name evidence="18" type="ORF">IAA69_03555</name>
</gene>
<feature type="binding site" evidence="15">
    <location>
        <begin position="47"/>
        <end position="48"/>
    </location>
    <ligand>
        <name>NADP(+)</name>
        <dbReference type="ChEBI" id="CHEBI:58349"/>
    </ligand>
</feature>
<evidence type="ECO:0000256" key="4">
    <source>
        <dbReference type="ARBA" id="ARBA00010584"/>
    </source>
</evidence>
<evidence type="ECO:0000256" key="10">
    <source>
        <dbReference type="ARBA" id="ARBA00022915"/>
    </source>
</evidence>
<dbReference type="NCBIfam" id="TIGR01296">
    <property type="entry name" value="asd_B"/>
    <property type="match status" value="1"/>
</dbReference>
<organism evidence="18 19">
    <name type="scientific">Candidatus Aveggerthella stercoripullorum</name>
    <dbReference type="NCBI Taxonomy" id="2840688"/>
    <lineage>
        <taxon>Bacteria</taxon>
        <taxon>Bacillati</taxon>
        <taxon>Actinomycetota</taxon>
        <taxon>Coriobacteriia</taxon>
        <taxon>Eggerthellales</taxon>
        <taxon>Eggerthellaceae</taxon>
        <taxon>Eggerthellaceae incertae sedis</taxon>
        <taxon>Candidatus Aveggerthella</taxon>
    </lineage>
</organism>
<feature type="binding site" evidence="15">
    <location>
        <position position="331"/>
    </location>
    <ligand>
        <name>NADP(+)</name>
        <dbReference type="ChEBI" id="CHEBI:58349"/>
    </ligand>
</feature>
<dbReference type="PIRSF" id="PIRSF000148">
    <property type="entry name" value="ASA_dh"/>
    <property type="match status" value="1"/>
</dbReference>
<dbReference type="EMBL" id="DVGB01000044">
    <property type="protein sequence ID" value="HIR01320.1"/>
    <property type="molecule type" value="Genomic_DNA"/>
</dbReference>
<evidence type="ECO:0000256" key="2">
    <source>
        <dbReference type="ARBA" id="ARBA00005076"/>
    </source>
</evidence>
<keyword evidence="11 15" id="KW-0560">Oxidoreductase</keyword>
<keyword evidence="10 15" id="KW-0220">Diaminopimelate biosynthesis</keyword>
<dbReference type="Proteomes" id="UP000824261">
    <property type="component" value="Unassembled WGS sequence"/>
</dbReference>
<comment type="pathway">
    <text evidence="3 15">Amino-acid biosynthesis; L-threonine biosynthesis; L-threonine from L-aspartate: step 2/5.</text>
</comment>